<dbReference type="STRING" id="224129.A0A1W4XGA0"/>
<dbReference type="InterPro" id="IPR001360">
    <property type="entry name" value="Glyco_hydro_1"/>
</dbReference>
<evidence type="ECO:0000256" key="1">
    <source>
        <dbReference type="ARBA" id="ARBA00010838"/>
    </source>
</evidence>
<accession>A0A1W4XGA0</accession>
<dbReference type="PANTHER" id="PTHR10353:SF36">
    <property type="entry name" value="LP05116P"/>
    <property type="match status" value="1"/>
</dbReference>
<dbReference type="GO" id="GO:0008422">
    <property type="term" value="F:beta-glucosidase activity"/>
    <property type="evidence" value="ECO:0007669"/>
    <property type="project" value="TreeGrafter"/>
</dbReference>
<dbReference type="Gene3D" id="3.20.20.80">
    <property type="entry name" value="Glycosidases"/>
    <property type="match status" value="1"/>
</dbReference>
<dbReference type="AlphaFoldDB" id="A0A1W4XGA0"/>
<dbReference type="Proteomes" id="UP000192223">
    <property type="component" value="Unplaced"/>
</dbReference>
<name>A0A1W4XGA0_AGRPL</name>
<evidence type="ECO:0000313" key="5">
    <source>
        <dbReference type="Proteomes" id="UP000192223"/>
    </source>
</evidence>
<dbReference type="InParanoid" id="A0A1W4XGA0"/>
<evidence type="ECO:0000256" key="4">
    <source>
        <dbReference type="RuleBase" id="RU003690"/>
    </source>
</evidence>
<dbReference type="Pfam" id="PF00232">
    <property type="entry name" value="Glyco_hydro_1"/>
    <property type="match status" value="1"/>
</dbReference>
<dbReference type="GeneID" id="108743926"/>
<gene>
    <name evidence="6" type="primary">LOC108743926</name>
</gene>
<organism evidence="5 6">
    <name type="scientific">Agrilus planipennis</name>
    <name type="common">Emerald ash borer</name>
    <name type="synonym">Agrilus marcopoli</name>
    <dbReference type="NCBI Taxonomy" id="224129"/>
    <lineage>
        <taxon>Eukaryota</taxon>
        <taxon>Metazoa</taxon>
        <taxon>Ecdysozoa</taxon>
        <taxon>Arthropoda</taxon>
        <taxon>Hexapoda</taxon>
        <taxon>Insecta</taxon>
        <taxon>Pterygota</taxon>
        <taxon>Neoptera</taxon>
        <taxon>Endopterygota</taxon>
        <taxon>Coleoptera</taxon>
        <taxon>Polyphaga</taxon>
        <taxon>Elateriformia</taxon>
        <taxon>Buprestoidea</taxon>
        <taxon>Buprestidae</taxon>
        <taxon>Agrilinae</taxon>
        <taxon>Agrilus</taxon>
    </lineage>
</organism>
<dbReference type="PRINTS" id="PR00131">
    <property type="entry name" value="GLHYDRLASE1"/>
</dbReference>
<keyword evidence="2" id="KW-0378">Hydrolase</keyword>
<comment type="similarity">
    <text evidence="1 4">Belongs to the glycosyl hydrolase 1 family.</text>
</comment>
<dbReference type="InterPro" id="IPR017853">
    <property type="entry name" value="GH"/>
</dbReference>
<proteinExistence type="inferred from homology"/>
<evidence type="ECO:0000256" key="2">
    <source>
        <dbReference type="ARBA" id="ARBA00022801"/>
    </source>
</evidence>
<reference evidence="6" key="1">
    <citation type="submission" date="2025-08" db="UniProtKB">
        <authorList>
            <consortium name="RefSeq"/>
        </authorList>
    </citation>
    <scope>IDENTIFICATION</scope>
    <source>
        <tissue evidence="6">Entire body</tissue>
    </source>
</reference>
<evidence type="ECO:0000313" key="6">
    <source>
        <dbReference type="RefSeq" id="XP_018335029.1"/>
    </source>
</evidence>
<dbReference type="SUPFAM" id="SSF51445">
    <property type="entry name" value="(Trans)glycosidases"/>
    <property type="match status" value="1"/>
</dbReference>
<dbReference type="PANTHER" id="PTHR10353">
    <property type="entry name" value="GLYCOSYL HYDROLASE"/>
    <property type="match status" value="1"/>
</dbReference>
<dbReference type="OrthoDB" id="65569at2759"/>
<keyword evidence="3" id="KW-0326">Glycosidase</keyword>
<evidence type="ECO:0000256" key="3">
    <source>
        <dbReference type="ARBA" id="ARBA00023295"/>
    </source>
</evidence>
<protein>
    <submittedName>
        <fullName evidence="6">Cytosolic beta-glucosidase-like</fullName>
    </submittedName>
</protein>
<sequence length="136" mass="16225">METKEMFSLLLPFYDFLFCKVVPWGFRKLLNWIKNTYNNPDIYITENGCADPEIFNDTIRISYHTQYLEALLEAINLDNVAVKGYAIWSLMDNFEWKYGYSYRYGLHYVNFSDPQLERTPKASVNFYKNVIINRTV</sequence>
<dbReference type="KEGG" id="apln:108743926"/>
<dbReference type="RefSeq" id="XP_018335029.1">
    <property type="nucleotide sequence ID" value="XM_018479527.1"/>
</dbReference>
<dbReference type="GO" id="GO:0005975">
    <property type="term" value="P:carbohydrate metabolic process"/>
    <property type="evidence" value="ECO:0007669"/>
    <property type="project" value="InterPro"/>
</dbReference>
<keyword evidence="5" id="KW-1185">Reference proteome</keyword>